<dbReference type="SUPFAM" id="SSF88713">
    <property type="entry name" value="Glycoside hydrolase/deacetylase"/>
    <property type="match status" value="1"/>
</dbReference>
<gene>
    <name evidence="6" type="ORF">OC846_001617</name>
</gene>
<comment type="caution">
    <text evidence="6">The sequence shown here is derived from an EMBL/GenBank/DDBJ whole genome shotgun (WGS) entry which is preliminary data.</text>
</comment>
<keyword evidence="7" id="KW-1185">Reference proteome</keyword>
<dbReference type="GO" id="GO:0016810">
    <property type="term" value="F:hydrolase activity, acting on carbon-nitrogen (but not peptide) bonds"/>
    <property type="evidence" value="ECO:0007669"/>
    <property type="project" value="InterPro"/>
</dbReference>
<evidence type="ECO:0000313" key="6">
    <source>
        <dbReference type="EMBL" id="KAK0555652.1"/>
    </source>
</evidence>
<dbReference type="PANTHER" id="PTHR43123:SF1">
    <property type="entry name" value="POLYSACCHARIDE DEACETYLASE-RELATED"/>
    <property type="match status" value="1"/>
</dbReference>
<dbReference type="PROSITE" id="PS51677">
    <property type="entry name" value="NODB"/>
    <property type="match status" value="1"/>
</dbReference>
<accession>A0AAN6GTD3</accession>
<dbReference type="EMBL" id="JAPDMZ010000025">
    <property type="protein sequence ID" value="KAK0555652.1"/>
    <property type="molecule type" value="Genomic_DNA"/>
</dbReference>
<protein>
    <recommendedName>
        <fullName evidence="5">NodB homology domain-containing protein</fullName>
    </recommendedName>
</protein>
<evidence type="ECO:0000259" key="5">
    <source>
        <dbReference type="PROSITE" id="PS51677"/>
    </source>
</evidence>
<dbReference type="GO" id="GO:0005886">
    <property type="term" value="C:plasma membrane"/>
    <property type="evidence" value="ECO:0007669"/>
    <property type="project" value="UniProtKB-SubCell"/>
</dbReference>
<comment type="subcellular location">
    <subcellularLocation>
        <location evidence="1">Cell membrane</location>
        <topology evidence="1">Lipid-anchor</topology>
        <topology evidence="1">GPI-anchor</topology>
    </subcellularLocation>
</comment>
<evidence type="ECO:0000256" key="4">
    <source>
        <dbReference type="SAM" id="MobiDB-lite"/>
    </source>
</evidence>
<keyword evidence="2" id="KW-0325">Glycoprotein</keyword>
<evidence type="ECO:0000256" key="1">
    <source>
        <dbReference type="ARBA" id="ARBA00004609"/>
    </source>
</evidence>
<dbReference type="GO" id="GO:0005975">
    <property type="term" value="P:carbohydrate metabolic process"/>
    <property type="evidence" value="ECO:0007669"/>
    <property type="project" value="InterPro"/>
</dbReference>
<evidence type="ECO:0000256" key="2">
    <source>
        <dbReference type="ARBA" id="ARBA00022622"/>
    </source>
</evidence>
<dbReference type="GO" id="GO:0098552">
    <property type="term" value="C:side of membrane"/>
    <property type="evidence" value="ECO:0007669"/>
    <property type="project" value="UniProtKB-KW"/>
</dbReference>
<reference evidence="6" key="1">
    <citation type="journal article" date="2023" name="PhytoFront">
        <title>Draft Genome Resources of Seven Strains of Tilletia horrida, Causal Agent of Kernel Smut of Rice.</title>
        <authorList>
            <person name="Khanal S."/>
            <person name="Antony Babu S."/>
            <person name="Zhou X.G."/>
        </authorList>
    </citation>
    <scope>NUCLEOTIDE SEQUENCE</scope>
    <source>
        <strain evidence="6">TX6</strain>
    </source>
</reference>
<keyword evidence="2" id="KW-0336">GPI-anchor</keyword>
<dbReference type="Pfam" id="PF01522">
    <property type="entry name" value="Polysacc_deac_1"/>
    <property type="match status" value="1"/>
</dbReference>
<evidence type="ECO:0000256" key="3">
    <source>
        <dbReference type="ARBA" id="ARBA00023288"/>
    </source>
</evidence>
<keyword evidence="3" id="KW-0449">Lipoprotein</keyword>
<dbReference type="InterPro" id="IPR002509">
    <property type="entry name" value="NODB_dom"/>
</dbReference>
<feature type="domain" description="NodB homology" evidence="5">
    <location>
        <begin position="77"/>
        <end position="329"/>
    </location>
</feature>
<dbReference type="Proteomes" id="UP001176517">
    <property type="component" value="Unassembled WGS sequence"/>
</dbReference>
<proteinExistence type="predicted"/>
<feature type="region of interest" description="Disordered" evidence="4">
    <location>
        <begin position="1"/>
        <end position="21"/>
    </location>
</feature>
<dbReference type="Gene3D" id="3.20.20.370">
    <property type="entry name" value="Glycoside hydrolase/deacetylase"/>
    <property type="match status" value="1"/>
</dbReference>
<dbReference type="AlphaFoldDB" id="A0AAN6GTD3"/>
<organism evidence="6 7">
    <name type="scientific">Tilletia horrida</name>
    <dbReference type="NCBI Taxonomy" id="155126"/>
    <lineage>
        <taxon>Eukaryota</taxon>
        <taxon>Fungi</taxon>
        <taxon>Dikarya</taxon>
        <taxon>Basidiomycota</taxon>
        <taxon>Ustilaginomycotina</taxon>
        <taxon>Exobasidiomycetes</taxon>
        <taxon>Tilletiales</taxon>
        <taxon>Tilletiaceae</taxon>
        <taxon>Tilletia</taxon>
    </lineage>
</organism>
<keyword evidence="2" id="KW-0472">Membrane</keyword>
<dbReference type="InterPro" id="IPR011330">
    <property type="entry name" value="Glyco_hydro/deAcase_b/a-brl"/>
</dbReference>
<dbReference type="PANTHER" id="PTHR43123">
    <property type="entry name" value="POLYSACCHARIDE DEACETYLASE-RELATED"/>
    <property type="match status" value="1"/>
</dbReference>
<sequence>MAAQTAGTTENHPHAARDLIGYGAHPPHPRWPNNAKICLSFVLNVEEGGEHTLLNGDDHSEGFLTEGGATAAPRPGPTRHLGYESAYAYGARSGFWRILNLFRRHNLKFTAWTIGRSLELNPDTARAMEEAGCEVGSHSWRWIDYDGMDPAEEKEHIAKTMEVIKATSPSGRYPRGWYTGRNSMNTRKLVYETYREKGALDLLYDSDSYEDDLPYWVPSPSPSSDPSVPSPPLLIIPYTYESNDMKYAQTPGFTNSTQFFDYLRDAFDVLYAEGERSAASSSAPGSSSFDVPKMLTIAMHSRVLGRPGRFAGLERFIEYISKKDGVWVATREEIAAHWRKEHPPSQAVIDASRQSASVALVPASRASQ</sequence>
<evidence type="ECO:0000313" key="7">
    <source>
        <dbReference type="Proteomes" id="UP001176517"/>
    </source>
</evidence>
<feature type="compositionally biased region" description="Polar residues" evidence="4">
    <location>
        <begin position="1"/>
        <end position="10"/>
    </location>
</feature>
<name>A0AAN6GTD3_9BASI</name>